<dbReference type="Proteomes" id="UP000245590">
    <property type="component" value="Unassembled WGS sequence"/>
</dbReference>
<comment type="caution">
    <text evidence="6">The sequence shown here is derived from an EMBL/GenBank/DDBJ whole genome shotgun (WGS) entry which is preliminary data.</text>
</comment>
<evidence type="ECO:0000256" key="1">
    <source>
        <dbReference type="ARBA" id="ARBA00009437"/>
    </source>
</evidence>
<dbReference type="CDD" id="cd08414">
    <property type="entry name" value="PBP2_LTTR_aromatics_like"/>
    <property type="match status" value="1"/>
</dbReference>
<dbReference type="Pfam" id="PF03466">
    <property type="entry name" value="LysR_substrate"/>
    <property type="match status" value="1"/>
</dbReference>
<dbReference type="Pfam" id="PF00126">
    <property type="entry name" value="HTH_1"/>
    <property type="match status" value="1"/>
</dbReference>
<dbReference type="SUPFAM" id="SSF46785">
    <property type="entry name" value="Winged helix' DNA-binding domain"/>
    <property type="match status" value="1"/>
</dbReference>
<dbReference type="RefSeq" id="WP_109275740.1">
    <property type="nucleotide sequence ID" value="NZ_QFKX01000003.1"/>
</dbReference>
<keyword evidence="2" id="KW-0805">Transcription regulation</keyword>
<sequence length="333" mass="35720">MLDPQKLRVLRSVVETGSIRASAEALGYTPSAVSQHLTSLRRETGLELVERSGRGITVTPHGIALAKEAGAALDALDALDRTVKDLSSGLTGSLRLGYASSLAASWVPELSRDVRRAFPDLGLDLILRDCSCEDLLQAGMDIVVGEGVQRPNSAEWVTHDILEEGYVALVGADHRLAGASEVPLKELAEESWATDDPPESSWFGRILSACRAAGFTPCVEINPNDYATVLGFVATGEYISVQPSVIAQDMRPDVVAIPLSPPAPRRRISVQVRRTVARNPATCFIVERLHEIAELRARDIPGVVHLNAPTTARPATLAAPAPAPETRRIHALT</sequence>
<dbReference type="EMBL" id="QFKX01000003">
    <property type="protein sequence ID" value="PWH05993.1"/>
    <property type="molecule type" value="Genomic_DNA"/>
</dbReference>
<dbReference type="AlphaFoldDB" id="A0A2U2RJF1"/>
<evidence type="ECO:0000313" key="6">
    <source>
        <dbReference type="EMBL" id="PWH05993.1"/>
    </source>
</evidence>
<evidence type="ECO:0000256" key="4">
    <source>
        <dbReference type="ARBA" id="ARBA00023163"/>
    </source>
</evidence>
<dbReference type="OrthoDB" id="4131546at2"/>
<gene>
    <name evidence="6" type="ORF">DEO23_09215</name>
</gene>
<dbReference type="InterPro" id="IPR000847">
    <property type="entry name" value="LysR_HTH_N"/>
</dbReference>
<accession>A0A2U2RJF1</accession>
<evidence type="ECO:0000313" key="7">
    <source>
        <dbReference type="Proteomes" id="UP000245590"/>
    </source>
</evidence>
<proteinExistence type="inferred from homology"/>
<keyword evidence="7" id="KW-1185">Reference proteome</keyword>
<dbReference type="GO" id="GO:0032993">
    <property type="term" value="C:protein-DNA complex"/>
    <property type="evidence" value="ECO:0007669"/>
    <property type="project" value="TreeGrafter"/>
</dbReference>
<dbReference type="Gene3D" id="3.40.190.10">
    <property type="entry name" value="Periplasmic binding protein-like II"/>
    <property type="match status" value="2"/>
</dbReference>
<name>A0A2U2RJF1_9MICO</name>
<comment type="similarity">
    <text evidence="1">Belongs to the LysR transcriptional regulatory family.</text>
</comment>
<dbReference type="PANTHER" id="PTHR30346">
    <property type="entry name" value="TRANSCRIPTIONAL DUAL REGULATOR HCAR-RELATED"/>
    <property type="match status" value="1"/>
</dbReference>
<dbReference type="InterPro" id="IPR005119">
    <property type="entry name" value="LysR_subst-bd"/>
</dbReference>
<dbReference type="PANTHER" id="PTHR30346:SF29">
    <property type="entry name" value="LYSR SUBSTRATE-BINDING"/>
    <property type="match status" value="1"/>
</dbReference>
<evidence type="ECO:0000259" key="5">
    <source>
        <dbReference type="PROSITE" id="PS50931"/>
    </source>
</evidence>
<protein>
    <submittedName>
        <fullName evidence="6">LysR family transcriptional regulator</fullName>
    </submittedName>
</protein>
<keyword evidence="4" id="KW-0804">Transcription</keyword>
<dbReference type="GO" id="GO:0003677">
    <property type="term" value="F:DNA binding"/>
    <property type="evidence" value="ECO:0007669"/>
    <property type="project" value="UniProtKB-KW"/>
</dbReference>
<dbReference type="SUPFAM" id="SSF53850">
    <property type="entry name" value="Periplasmic binding protein-like II"/>
    <property type="match status" value="1"/>
</dbReference>
<dbReference type="InterPro" id="IPR036390">
    <property type="entry name" value="WH_DNA-bd_sf"/>
</dbReference>
<reference evidence="6 7" key="1">
    <citation type="submission" date="2018-05" db="EMBL/GenBank/DDBJ databases">
        <title>Brachybacterium sp. M1HQ-2T, whole genome shotgun sequence.</title>
        <authorList>
            <person name="Tuo L."/>
        </authorList>
    </citation>
    <scope>NUCLEOTIDE SEQUENCE [LARGE SCALE GENOMIC DNA]</scope>
    <source>
        <strain evidence="6 7">M1HQ-2</strain>
    </source>
</reference>
<dbReference type="Gene3D" id="1.10.10.10">
    <property type="entry name" value="Winged helix-like DNA-binding domain superfamily/Winged helix DNA-binding domain"/>
    <property type="match status" value="1"/>
</dbReference>
<keyword evidence="3" id="KW-0238">DNA-binding</keyword>
<feature type="domain" description="HTH lysR-type" evidence="5">
    <location>
        <begin position="2"/>
        <end position="59"/>
    </location>
</feature>
<evidence type="ECO:0000256" key="2">
    <source>
        <dbReference type="ARBA" id="ARBA00023015"/>
    </source>
</evidence>
<organism evidence="6 7">
    <name type="scientific">Brachybacterium endophyticum</name>
    <dbReference type="NCBI Taxonomy" id="2182385"/>
    <lineage>
        <taxon>Bacteria</taxon>
        <taxon>Bacillati</taxon>
        <taxon>Actinomycetota</taxon>
        <taxon>Actinomycetes</taxon>
        <taxon>Micrococcales</taxon>
        <taxon>Dermabacteraceae</taxon>
        <taxon>Brachybacterium</taxon>
    </lineage>
</organism>
<dbReference type="GO" id="GO:0003700">
    <property type="term" value="F:DNA-binding transcription factor activity"/>
    <property type="evidence" value="ECO:0007669"/>
    <property type="project" value="InterPro"/>
</dbReference>
<evidence type="ECO:0000256" key="3">
    <source>
        <dbReference type="ARBA" id="ARBA00023125"/>
    </source>
</evidence>
<dbReference type="PROSITE" id="PS50931">
    <property type="entry name" value="HTH_LYSR"/>
    <property type="match status" value="1"/>
</dbReference>
<dbReference type="InterPro" id="IPR036388">
    <property type="entry name" value="WH-like_DNA-bd_sf"/>
</dbReference>